<sequence>MTNNIKYSQLDGTPSDYELEEKSHARRQARSISLIISFLAGLIAMGVIAVVYSLATSQKSSLARNLPYIRQGSDPVTGLPASWSHGDCGNSLQDAKARNCRYSIILHSWLPQSCLTEADDEDEKEMYKDRLWSYKSSSGRNLTLEGLGAGDYEYFQTSLDWHVTHCMSWIHTLRAIITPVTALR</sequence>
<gene>
    <name evidence="2" type="ORF">F53441_7359</name>
</gene>
<evidence type="ECO:0000313" key="2">
    <source>
        <dbReference type="EMBL" id="KAF4449380.1"/>
    </source>
</evidence>
<dbReference type="EMBL" id="JAADJG010000289">
    <property type="protein sequence ID" value="KAF4449380.1"/>
    <property type="molecule type" value="Genomic_DNA"/>
</dbReference>
<keyword evidence="1" id="KW-0812">Transmembrane</keyword>
<comment type="caution">
    <text evidence="2">The sequence shown here is derived from an EMBL/GenBank/DDBJ whole genome shotgun (WGS) entry which is preliminary data.</text>
</comment>
<keyword evidence="3" id="KW-1185">Reference proteome</keyword>
<dbReference type="Proteomes" id="UP000605986">
    <property type="component" value="Unassembled WGS sequence"/>
</dbReference>
<dbReference type="OrthoDB" id="3501153at2759"/>
<proteinExistence type="predicted"/>
<keyword evidence="1" id="KW-1133">Transmembrane helix</keyword>
<dbReference type="AlphaFoldDB" id="A0A8H4KDQ3"/>
<evidence type="ECO:0000256" key="1">
    <source>
        <dbReference type="SAM" id="Phobius"/>
    </source>
</evidence>
<feature type="transmembrane region" description="Helical" evidence="1">
    <location>
        <begin position="32"/>
        <end position="55"/>
    </location>
</feature>
<protein>
    <submittedName>
        <fullName evidence="2">Uncharacterized protein</fullName>
    </submittedName>
</protein>
<evidence type="ECO:0000313" key="3">
    <source>
        <dbReference type="Proteomes" id="UP000605986"/>
    </source>
</evidence>
<name>A0A8H4KDQ3_9HYPO</name>
<dbReference type="PANTHER" id="PTHR35896:SF3">
    <property type="entry name" value="MAJOR FACILITATOR SUPERFAMILY TRANSPORTER"/>
    <property type="match status" value="1"/>
</dbReference>
<keyword evidence="1" id="KW-0472">Membrane</keyword>
<reference evidence="2" key="1">
    <citation type="submission" date="2020-01" db="EMBL/GenBank/DDBJ databases">
        <title>Identification and distribution of gene clusters putatively required for synthesis of sphingolipid metabolism inhibitors in phylogenetically diverse species of the filamentous fungus Fusarium.</title>
        <authorList>
            <person name="Kim H.-S."/>
            <person name="Busman M."/>
            <person name="Brown D.W."/>
            <person name="Divon H."/>
            <person name="Uhlig S."/>
            <person name="Proctor R.H."/>
        </authorList>
    </citation>
    <scope>NUCLEOTIDE SEQUENCE</scope>
    <source>
        <strain evidence="2">NRRL 53441</strain>
    </source>
</reference>
<dbReference type="InterPro" id="IPR053008">
    <property type="entry name" value="Phomopsin_biosynth_assoc"/>
</dbReference>
<accession>A0A8H4KDQ3</accession>
<dbReference type="PANTHER" id="PTHR35896">
    <property type="entry name" value="IG-LIKE DOMAIN-CONTAINING PROTEIN"/>
    <property type="match status" value="1"/>
</dbReference>
<organism evidence="2 3">
    <name type="scientific">Fusarium austroafricanum</name>
    <dbReference type="NCBI Taxonomy" id="2364996"/>
    <lineage>
        <taxon>Eukaryota</taxon>
        <taxon>Fungi</taxon>
        <taxon>Dikarya</taxon>
        <taxon>Ascomycota</taxon>
        <taxon>Pezizomycotina</taxon>
        <taxon>Sordariomycetes</taxon>
        <taxon>Hypocreomycetidae</taxon>
        <taxon>Hypocreales</taxon>
        <taxon>Nectriaceae</taxon>
        <taxon>Fusarium</taxon>
        <taxon>Fusarium concolor species complex</taxon>
    </lineage>
</organism>